<sequence length="325" mass="33350">MRYDVSDQLAPHERSVFATLSAVLAEEGAVERDSLRVLVASRGGDLGREYIRLRDLGFVQEVETRPGFFARLFGVKAKRLVSLTPRGRELAGLAVAVPEAAVAAPEPEVAAPVAEPVAEVVAEPVAEAAVEGPVVEPVAEPVVAPAVRAAAAKRQKKPRVTVADFTESVGGAPVDEAVALPEGERLDGLAETLGLMGFELMPAGRLLAAHRWAAGFADADVVLETLVVAVAHAARLDRTGTARLDQAAMAGVVDAVGAALGPLVAEGALGAAQLDESLGAMRAFLRGDAAADGAVAALLDDPLRGLAPPAICPEGVWIPADDGGE</sequence>
<gene>
    <name evidence="1" type="ORF">GU927_015650</name>
</gene>
<dbReference type="Proteomes" id="UP000731907">
    <property type="component" value="Unassembled WGS sequence"/>
</dbReference>
<protein>
    <submittedName>
        <fullName evidence="1">Uncharacterized protein</fullName>
    </submittedName>
</protein>
<evidence type="ECO:0000313" key="1">
    <source>
        <dbReference type="EMBL" id="MBU9699282.1"/>
    </source>
</evidence>
<dbReference type="RefSeq" id="WP_217765702.1">
    <property type="nucleotide sequence ID" value="NZ_JAAATX020000011.1"/>
</dbReference>
<accession>A0ABS6J9W5</accession>
<evidence type="ECO:0000313" key="2">
    <source>
        <dbReference type="Proteomes" id="UP000731907"/>
    </source>
</evidence>
<name>A0ABS6J9W5_9RHOB</name>
<keyword evidence="2" id="KW-1185">Reference proteome</keyword>
<reference evidence="1 2" key="1">
    <citation type="submission" date="2021-06" db="EMBL/GenBank/DDBJ databases">
        <title>Rhodobacteraceae bacterium strain HSP-20.</title>
        <authorList>
            <person name="Chen W.-M."/>
        </authorList>
    </citation>
    <scope>NUCLEOTIDE SEQUENCE [LARGE SCALE GENOMIC DNA]</scope>
    <source>
        <strain evidence="1 2">HSP-20</strain>
    </source>
</reference>
<proteinExistence type="predicted"/>
<comment type="caution">
    <text evidence="1">The sequence shown here is derived from an EMBL/GenBank/DDBJ whole genome shotgun (WGS) entry which is preliminary data.</text>
</comment>
<organism evidence="1 2">
    <name type="scientific">Paragemmobacter amnigenus</name>
    <dbReference type="NCBI Taxonomy" id="2852097"/>
    <lineage>
        <taxon>Bacteria</taxon>
        <taxon>Pseudomonadati</taxon>
        <taxon>Pseudomonadota</taxon>
        <taxon>Alphaproteobacteria</taxon>
        <taxon>Rhodobacterales</taxon>
        <taxon>Paracoccaceae</taxon>
        <taxon>Paragemmobacter</taxon>
    </lineage>
</organism>
<dbReference type="EMBL" id="JAAATX020000011">
    <property type="protein sequence ID" value="MBU9699282.1"/>
    <property type="molecule type" value="Genomic_DNA"/>
</dbReference>